<dbReference type="OrthoDB" id="10380553at2759"/>
<dbReference type="AlphaFoldDB" id="A0A0L0T8A4"/>
<accession>A0A0L0T8A4</accession>
<dbReference type="Proteomes" id="UP000054350">
    <property type="component" value="Unassembled WGS sequence"/>
</dbReference>
<name>A0A0L0T8A4_ALLM3</name>
<reference evidence="1 2" key="1">
    <citation type="submission" date="2009-11" db="EMBL/GenBank/DDBJ databases">
        <title>Annotation of Allomyces macrogynus ATCC 38327.</title>
        <authorList>
            <consortium name="The Broad Institute Genome Sequencing Platform"/>
            <person name="Russ C."/>
            <person name="Cuomo C."/>
            <person name="Burger G."/>
            <person name="Gray M.W."/>
            <person name="Holland P.W.H."/>
            <person name="King N."/>
            <person name="Lang F.B.F."/>
            <person name="Roger A.J."/>
            <person name="Ruiz-Trillo I."/>
            <person name="Young S.K."/>
            <person name="Zeng Q."/>
            <person name="Gargeya S."/>
            <person name="Fitzgerald M."/>
            <person name="Haas B."/>
            <person name="Abouelleil A."/>
            <person name="Alvarado L."/>
            <person name="Arachchi H.M."/>
            <person name="Berlin A."/>
            <person name="Chapman S.B."/>
            <person name="Gearin G."/>
            <person name="Goldberg J."/>
            <person name="Griggs A."/>
            <person name="Gujja S."/>
            <person name="Hansen M."/>
            <person name="Heiman D."/>
            <person name="Howarth C."/>
            <person name="Larimer J."/>
            <person name="Lui A."/>
            <person name="MacDonald P.J.P."/>
            <person name="McCowen C."/>
            <person name="Montmayeur A."/>
            <person name="Murphy C."/>
            <person name="Neiman D."/>
            <person name="Pearson M."/>
            <person name="Priest M."/>
            <person name="Roberts A."/>
            <person name="Saif S."/>
            <person name="Shea T."/>
            <person name="Sisk P."/>
            <person name="Stolte C."/>
            <person name="Sykes S."/>
            <person name="Wortman J."/>
            <person name="Nusbaum C."/>
            <person name="Birren B."/>
        </authorList>
    </citation>
    <scope>NUCLEOTIDE SEQUENCE [LARGE SCALE GENOMIC DNA]</scope>
    <source>
        <strain evidence="1 2">ATCC 38327</strain>
    </source>
</reference>
<organism evidence="1 2">
    <name type="scientific">Allomyces macrogynus (strain ATCC 38327)</name>
    <name type="common">Allomyces javanicus var. macrogynus</name>
    <dbReference type="NCBI Taxonomy" id="578462"/>
    <lineage>
        <taxon>Eukaryota</taxon>
        <taxon>Fungi</taxon>
        <taxon>Fungi incertae sedis</taxon>
        <taxon>Blastocladiomycota</taxon>
        <taxon>Blastocladiomycetes</taxon>
        <taxon>Blastocladiales</taxon>
        <taxon>Blastocladiaceae</taxon>
        <taxon>Allomyces</taxon>
    </lineage>
</organism>
<gene>
    <name evidence="1" type="ORF">AMAG_14921</name>
</gene>
<reference evidence="2" key="2">
    <citation type="submission" date="2009-11" db="EMBL/GenBank/DDBJ databases">
        <title>The Genome Sequence of Allomyces macrogynus strain ATCC 38327.</title>
        <authorList>
            <consortium name="The Broad Institute Genome Sequencing Platform"/>
            <person name="Russ C."/>
            <person name="Cuomo C."/>
            <person name="Shea T."/>
            <person name="Young S.K."/>
            <person name="Zeng Q."/>
            <person name="Koehrsen M."/>
            <person name="Haas B."/>
            <person name="Borodovsky M."/>
            <person name="Guigo R."/>
            <person name="Alvarado L."/>
            <person name="Berlin A."/>
            <person name="Borenstein D."/>
            <person name="Chen Z."/>
            <person name="Engels R."/>
            <person name="Freedman E."/>
            <person name="Gellesch M."/>
            <person name="Goldberg J."/>
            <person name="Griggs A."/>
            <person name="Gujja S."/>
            <person name="Heiman D."/>
            <person name="Hepburn T."/>
            <person name="Howarth C."/>
            <person name="Jen D."/>
            <person name="Larson L."/>
            <person name="Lewis B."/>
            <person name="Mehta T."/>
            <person name="Park D."/>
            <person name="Pearson M."/>
            <person name="Roberts A."/>
            <person name="Saif S."/>
            <person name="Shenoy N."/>
            <person name="Sisk P."/>
            <person name="Stolte C."/>
            <person name="Sykes S."/>
            <person name="Walk T."/>
            <person name="White J."/>
            <person name="Yandava C."/>
            <person name="Burger G."/>
            <person name="Gray M.W."/>
            <person name="Holland P.W.H."/>
            <person name="King N."/>
            <person name="Lang F.B.F."/>
            <person name="Roger A.J."/>
            <person name="Ruiz-Trillo I."/>
            <person name="Lander E."/>
            <person name="Nusbaum C."/>
        </authorList>
    </citation>
    <scope>NUCLEOTIDE SEQUENCE [LARGE SCALE GENOMIC DNA]</scope>
    <source>
        <strain evidence="2">ATCC 38327</strain>
    </source>
</reference>
<keyword evidence="2" id="KW-1185">Reference proteome</keyword>
<proteinExistence type="predicted"/>
<protein>
    <submittedName>
        <fullName evidence="1">Uncharacterized protein</fullName>
    </submittedName>
</protein>
<dbReference type="EMBL" id="GG745368">
    <property type="protein sequence ID" value="KNE70804.1"/>
    <property type="molecule type" value="Genomic_DNA"/>
</dbReference>
<dbReference type="VEuPathDB" id="FungiDB:AMAG_14921"/>
<evidence type="ECO:0000313" key="1">
    <source>
        <dbReference type="EMBL" id="KNE70804.1"/>
    </source>
</evidence>
<evidence type="ECO:0000313" key="2">
    <source>
        <dbReference type="Proteomes" id="UP000054350"/>
    </source>
</evidence>
<sequence>MASDNGGPAPRLACVVVDNILTLLAAADGRPSAQAAPILATLVSLSSALNFRLYLGSPDTSDPRVGPGFFEVAESYVQSISLVRGAEIGPKMATSDRFLGIPAP</sequence>